<dbReference type="Pfam" id="PF16552">
    <property type="entry name" value="OAM_alpha"/>
    <property type="match status" value="1"/>
</dbReference>
<dbReference type="Proteomes" id="UP000062160">
    <property type="component" value="Unassembled WGS sequence"/>
</dbReference>
<dbReference type="RefSeq" id="WP_059032660.1">
    <property type="nucleotide sequence ID" value="NZ_DF977001.1"/>
</dbReference>
<dbReference type="OrthoDB" id="5147116at2"/>
<accession>A0A0U9HEZ7</accession>
<dbReference type="Gene3D" id="1.10.8.1000">
    <property type="entry name" value="Ornithine 4,5 aminomutase S component, alpha subunit-like"/>
    <property type="match status" value="1"/>
</dbReference>
<dbReference type="GO" id="GO:0031419">
    <property type="term" value="F:cobalamin binding"/>
    <property type="evidence" value="ECO:0007669"/>
    <property type="project" value="InterPro"/>
</dbReference>
<dbReference type="AlphaFoldDB" id="A0A0U9HEZ7"/>
<dbReference type="GO" id="GO:0003824">
    <property type="term" value="F:catalytic activity"/>
    <property type="evidence" value="ECO:0007669"/>
    <property type="project" value="InterPro"/>
</dbReference>
<dbReference type="SUPFAM" id="SSF51703">
    <property type="entry name" value="Cobalamin (vitamin B12)-dependent enzymes"/>
    <property type="match status" value="1"/>
</dbReference>
<sequence>MQRKDDFEERRKHLANLTEEELKDKFWELTEQVVKPLIELAKTHTSPSIERSVLLRMGFNSLTAKAIVDKCVEINLLGKGAGNVVLKYSLFKNIPLEQAGNELASGRGWEGIKEALMIDISNPGIFSNILSEEI</sequence>
<reference evidence="2" key="1">
    <citation type="journal article" date="2016" name="Genome Announc.">
        <title>Draft Genome Sequence of the Syntrophic Lactate-Degrading Bacterium Tepidanaerobacter syntrophicus JLT.</title>
        <authorList>
            <person name="Matsuura N."/>
            <person name="Ohashi A."/>
            <person name="Tourlousse D.M."/>
            <person name="Sekiguchi Y."/>
        </authorList>
    </citation>
    <scope>NUCLEOTIDE SEQUENCE [LARGE SCALE GENOMIC DNA]</scope>
    <source>
        <strain evidence="2">JL</strain>
    </source>
</reference>
<protein>
    <submittedName>
        <fullName evidence="2">D-ornithine 4,5-aminomutase subunit alpha</fullName>
    </submittedName>
</protein>
<gene>
    <name evidence="2" type="ORF">TSYNT_7280</name>
</gene>
<organism evidence="2">
    <name type="scientific">Tepidanaerobacter syntrophicus</name>
    <dbReference type="NCBI Taxonomy" id="224999"/>
    <lineage>
        <taxon>Bacteria</taxon>
        <taxon>Bacillati</taxon>
        <taxon>Bacillota</taxon>
        <taxon>Clostridia</taxon>
        <taxon>Thermosediminibacterales</taxon>
        <taxon>Tepidanaerobacteraceae</taxon>
        <taxon>Tepidanaerobacter</taxon>
    </lineage>
</organism>
<evidence type="ECO:0000313" key="3">
    <source>
        <dbReference type="Proteomes" id="UP000062160"/>
    </source>
</evidence>
<dbReference type="STRING" id="224999.GCA_001485475_01276"/>
<keyword evidence="3" id="KW-1185">Reference proteome</keyword>
<dbReference type="EMBL" id="DF977001">
    <property type="protein sequence ID" value="GAQ25261.1"/>
    <property type="molecule type" value="Genomic_DNA"/>
</dbReference>
<feature type="domain" description="D-Lysine 5,6-aminomutase alpha subunit" evidence="1">
    <location>
        <begin position="2"/>
        <end position="114"/>
    </location>
</feature>
<evidence type="ECO:0000313" key="2">
    <source>
        <dbReference type="EMBL" id="GAQ25261.1"/>
    </source>
</evidence>
<proteinExistence type="predicted"/>
<evidence type="ECO:0000259" key="1">
    <source>
        <dbReference type="Pfam" id="PF16552"/>
    </source>
</evidence>
<dbReference type="Gene3D" id="6.10.250.2220">
    <property type="match status" value="1"/>
</dbReference>
<dbReference type="InterPro" id="IPR015130">
    <property type="entry name" value="Lys-AminoMut_A"/>
</dbReference>
<dbReference type="InterPro" id="IPR016176">
    <property type="entry name" value="Cbl-dep_enz_cat"/>
</dbReference>
<name>A0A0U9HEZ7_9FIRM</name>